<dbReference type="Gramene" id="KZM82548">
    <property type="protein sequence ID" value="KZM82548"/>
    <property type="gene ID" value="DCAR_030117"/>
</dbReference>
<organism evidence="2">
    <name type="scientific">Daucus carota subsp. sativus</name>
    <name type="common">Carrot</name>
    <dbReference type="NCBI Taxonomy" id="79200"/>
    <lineage>
        <taxon>Eukaryota</taxon>
        <taxon>Viridiplantae</taxon>
        <taxon>Streptophyta</taxon>
        <taxon>Embryophyta</taxon>
        <taxon>Tracheophyta</taxon>
        <taxon>Spermatophyta</taxon>
        <taxon>Magnoliopsida</taxon>
        <taxon>eudicotyledons</taxon>
        <taxon>Gunneridae</taxon>
        <taxon>Pentapetalae</taxon>
        <taxon>asterids</taxon>
        <taxon>campanulids</taxon>
        <taxon>Apiales</taxon>
        <taxon>Apiaceae</taxon>
        <taxon>Apioideae</taxon>
        <taxon>Scandiceae</taxon>
        <taxon>Daucinae</taxon>
        <taxon>Daucus</taxon>
        <taxon>Daucus sect. Daucus</taxon>
    </lineage>
</organism>
<dbReference type="PANTHER" id="PTHR31672">
    <property type="entry name" value="BNACNNG10540D PROTEIN"/>
    <property type="match status" value="1"/>
</dbReference>
<dbReference type="AlphaFoldDB" id="A0A175YHB0"/>
<feature type="domain" description="F-box" evidence="1">
    <location>
        <begin position="8"/>
        <end position="43"/>
    </location>
</feature>
<accession>A0A175YHB0</accession>
<name>A0A175YHB0_DAUCS</name>
<dbReference type="SUPFAM" id="SSF81383">
    <property type="entry name" value="F-box domain"/>
    <property type="match status" value="1"/>
</dbReference>
<dbReference type="InterPro" id="IPR036047">
    <property type="entry name" value="F-box-like_dom_sf"/>
</dbReference>
<dbReference type="Pfam" id="PF00646">
    <property type="entry name" value="F-box"/>
    <property type="match status" value="1"/>
</dbReference>
<reference evidence="2" key="1">
    <citation type="journal article" date="2016" name="Nat. Genet.">
        <title>A high-quality carrot genome assembly provides new insights into carotenoid accumulation and asterid genome evolution.</title>
        <authorList>
            <person name="Iorizzo M."/>
            <person name="Ellison S."/>
            <person name="Senalik D."/>
            <person name="Zeng P."/>
            <person name="Satapoomin P."/>
            <person name="Huang J."/>
            <person name="Bowman M."/>
            <person name="Iovene M."/>
            <person name="Sanseverino W."/>
            <person name="Cavagnaro P."/>
            <person name="Yildiz M."/>
            <person name="Macko-Podgorni A."/>
            <person name="Moranska E."/>
            <person name="Grzebelus E."/>
            <person name="Grzebelus D."/>
            <person name="Ashrafi H."/>
            <person name="Zheng Z."/>
            <person name="Cheng S."/>
            <person name="Spooner D."/>
            <person name="Van Deynze A."/>
            <person name="Simon P."/>
        </authorList>
    </citation>
    <scope>NUCLEOTIDE SEQUENCE [LARGE SCALE GENOMIC DNA]</scope>
    <source>
        <tissue evidence="2">Leaf</tissue>
    </source>
</reference>
<dbReference type="InterPro" id="IPR015915">
    <property type="entry name" value="Kelch-typ_b-propeller"/>
</dbReference>
<dbReference type="CDD" id="cd22157">
    <property type="entry name" value="F-box_AtFBW1-like"/>
    <property type="match status" value="1"/>
</dbReference>
<dbReference type="InterPro" id="IPR001810">
    <property type="entry name" value="F-box_dom"/>
</dbReference>
<comment type="caution">
    <text evidence="2">The sequence shown here is derived from an EMBL/GenBank/DDBJ whole genome shotgun (WGS) entry which is preliminary data.</text>
</comment>
<dbReference type="EMBL" id="LNRQ01000009">
    <property type="protein sequence ID" value="KZM82548.1"/>
    <property type="molecule type" value="Genomic_DNA"/>
</dbReference>
<sequence length="444" mass="51358">MAGAFDSEHLLAEILKRLPPKSLAQCTCVEKSWYDLIQSPNFKALYSDSNQFIYMLAKLFNGGFALYRMDPLLHPRFSSNSSDSTYLHDLRPLLVFPTDSHLGDNYFKCIKLGSKIYFYGLALSSGNKYTSFYTMEEKDLMSIEPSEDNVITNFKHLLTKIKNPMHELKLFPIVFVANDKLYILSGCFLDTIFEVFSPADGTWQVLPNPEDDALEFHYYADGVSYLVMEQEQIVYFATTRLLSSFNLQTHQWAIHTYFNSPTPAPFTFGQQKFRYICNPIIGKLAFGILPDQLVSYVCASKMTSRGEEFMQPYLAPDKAFLEVLRYSRFTYMFKQCSTDYIVAFQDSDGKQQLCIITYGCRPLEKRFSPYETTCYVALSFYDIPGDFYTSEDRHFHEPDVYASYADEKTKDGGVIRRYFSAKFLYTKHFIINNFSFGTIETCFL</sequence>
<dbReference type="Gene3D" id="1.20.1280.50">
    <property type="match status" value="1"/>
</dbReference>
<proteinExistence type="predicted"/>
<dbReference type="SUPFAM" id="SSF117281">
    <property type="entry name" value="Kelch motif"/>
    <property type="match status" value="1"/>
</dbReference>
<evidence type="ECO:0000259" key="1">
    <source>
        <dbReference type="Pfam" id="PF00646"/>
    </source>
</evidence>
<gene>
    <name evidence="2" type="ORF">DCAR_030117</name>
</gene>
<evidence type="ECO:0000313" key="2">
    <source>
        <dbReference type="EMBL" id="KZM82548.1"/>
    </source>
</evidence>
<dbReference type="InterPro" id="IPR050796">
    <property type="entry name" value="SCF_F-box_component"/>
</dbReference>
<protein>
    <recommendedName>
        <fullName evidence="1">F-box domain-containing protein</fullName>
    </recommendedName>
</protein>